<reference evidence="5 6" key="1">
    <citation type="submission" date="2020-08" db="EMBL/GenBank/DDBJ databases">
        <title>Novel species isolated from subtropical streams in China.</title>
        <authorList>
            <person name="Lu H."/>
        </authorList>
    </citation>
    <scope>NUCLEOTIDE SEQUENCE [LARGE SCALE GENOMIC DNA]</scope>
    <source>
        <strain evidence="5 6">LX15W</strain>
    </source>
</reference>
<feature type="domain" description="Glycosyltransferase 2-like" evidence="4">
    <location>
        <begin position="15"/>
        <end position="124"/>
    </location>
</feature>
<sequence>MHISAIVVGYFPDKQILESLLCNLSQQVDSVFLVDNGGCSDIELNKLANCEHLRLGENFGLGYALNRGFEAALKRGAKYVATFDQDSQPPDDLIKILVEQAEELSQRGVRVGAIGPRFFDRREISKIYFPFFKEEQGRISTIQPAESQAPLIQSDVLITSGMLVPIDVWLDDLSYDESLFIDLTDNDWCFRVRQKNYLLFGSTKVEMGHAMSEAPPRRIFSLHYFKTSPTRKYYNFRNTLIFCRKPYVSKIWANRLKKGLFIRFFLALLLEKNRWKQMLMMVRGILDGIKN</sequence>
<proteinExistence type="inferred from homology"/>
<dbReference type="RefSeq" id="WP_186940197.1">
    <property type="nucleotide sequence ID" value="NZ_JACOGA010000001.1"/>
</dbReference>
<evidence type="ECO:0000256" key="2">
    <source>
        <dbReference type="ARBA" id="ARBA00022676"/>
    </source>
</evidence>
<dbReference type="Pfam" id="PF00535">
    <property type="entry name" value="Glycos_transf_2"/>
    <property type="match status" value="1"/>
</dbReference>
<accession>A0ABR6Y7Q3</accession>
<keyword evidence="2" id="KW-0328">Glycosyltransferase</keyword>
<evidence type="ECO:0000259" key="4">
    <source>
        <dbReference type="Pfam" id="PF00535"/>
    </source>
</evidence>
<dbReference type="PANTHER" id="PTHR43179">
    <property type="entry name" value="RHAMNOSYLTRANSFERASE WBBL"/>
    <property type="match status" value="1"/>
</dbReference>
<keyword evidence="3" id="KW-0808">Transferase</keyword>
<name>A0ABR6Y7Q3_9BURK</name>
<evidence type="ECO:0000313" key="6">
    <source>
        <dbReference type="Proteomes" id="UP000624279"/>
    </source>
</evidence>
<dbReference type="InterPro" id="IPR001173">
    <property type="entry name" value="Glyco_trans_2-like"/>
</dbReference>
<dbReference type="SUPFAM" id="SSF53448">
    <property type="entry name" value="Nucleotide-diphospho-sugar transferases"/>
    <property type="match status" value="1"/>
</dbReference>
<evidence type="ECO:0000256" key="1">
    <source>
        <dbReference type="ARBA" id="ARBA00006739"/>
    </source>
</evidence>
<dbReference type="EMBL" id="JACOGA010000001">
    <property type="protein sequence ID" value="MBC3872197.1"/>
    <property type="molecule type" value="Genomic_DNA"/>
</dbReference>
<evidence type="ECO:0000313" key="5">
    <source>
        <dbReference type="EMBL" id="MBC3872197.1"/>
    </source>
</evidence>
<gene>
    <name evidence="5" type="ORF">H8K55_01240</name>
</gene>
<dbReference type="Gene3D" id="3.90.550.10">
    <property type="entry name" value="Spore Coat Polysaccharide Biosynthesis Protein SpsA, Chain A"/>
    <property type="match status" value="1"/>
</dbReference>
<dbReference type="Proteomes" id="UP000624279">
    <property type="component" value="Unassembled WGS sequence"/>
</dbReference>
<dbReference type="InterPro" id="IPR029044">
    <property type="entry name" value="Nucleotide-diphossugar_trans"/>
</dbReference>
<evidence type="ECO:0000256" key="3">
    <source>
        <dbReference type="ARBA" id="ARBA00022679"/>
    </source>
</evidence>
<dbReference type="CDD" id="cd02526">
    <property type="entry name" value="GT2_RfbF_like"/>
    <property type="match status" value="1"/>
</dbReference>
<comment type="caution">
    <text evidence="5">The sequence shown here is derived from an EMBL/GenBank/DDBJ whole genome shotgun (WGS) entry which is preliminary data.</text>
</comment>
<dbReference type="PANTHER" id="PTHR43179:SF12">
    <property type="entry name" value="GALACTOFURANOSYLTRANSFERASE GLFT2"/>
    <property type="match status" value="1"/>
</dbReference>
<organism evidence="5 6">
    <name type="scientific">Undibacterium flavidum</name>
    <dbReference type="NCBI Taxonomy" id="2762297"/>
    <lineage>
        <taxon>Bacteria</taxon>
        <taxon>Pseudomonadati</taxon>
        <taxon>Pseudomonadota</taxon>
        <taxon>Betaproteobacteria</taxon>
        <taxon>Burkholderiales</taxon>
        <taxon>Oxalobacteraceae</taxon>
        <taxon>Undibacterium</taxon>
    </lineage>
</organism>
<keyword evidence="6" id="KW-1185">Reference proteome</keyword>
<protein>
    <submittedName>
        <fullName evidence="5">Glycosyltransferase family 2 protein</fullName>
    </submittedName>
</protein>
<comment type="similarity">
    <text evidence="1">Belongs to the glycosyltransferase 2 family.</text>
</comment>